<keyword evidence="7" id="KW-1133">Transmembrane helix</keyword>
<comment type="caution">
    <text evidence="9">The sequence shown here is derived from an EMBL/GenBank/DDBJ whole genome shotgun (WGS) entry which is preliminary data.</text>
</comment>
<keyword evidence="5 6" id="KW-0961">Cell wall biogenesis/degradation</keyword>
<comment type="pathway">
    <text evidence="1 6">Cell wall biogenesis; peptidoglycan biosynthesis.</text>
</comment>
<dbReference type="UniPathway" id="UPA00219"/>
<keyword evidence="7" id="KW-0472">Membrane</keyword>
<evidence type="ECO:0000313" key="9">
    <source>
        <dbReference type="EMBL" id="VXD23611.1"/>
    </source>
</evidence>
<evidence type="ECO:0000256" key="4">
    <source>
        <dbReference type="ARBA" id="ARBA00022984"/>
    </source>
</evidence>
<evidence type="ECO:0000256" key="3">
    <source>
        <dbReference type="ARBA" id="ARBA00022960"/>
    </source>
</evidence>
<keyword evidence="2" id="KW-0808">Transferase</keyword>
<dbReference type="GO" id="GO:0005576">
    <property type="term" value="C:extracellular region"/>
    <property type="evidence" value="ECO:0007669"/>
    <property type="project" value="TreeGrafter"/>
</dbReference>
<dbReference type="Proteomes" id="UP000184550">
    <property type="component" value="Unassembled WGS sequence"/>
</dbReference>
<dbReference type="EMBL" id="CZCU02000155">
    <property type="protein sequence ID" value="VXD23611.1"/>
    <property type="molecule type" value="Genomic_DNA"/>
</dbReference>
<feature type="domain" description="L,D-TPase catalytic" evidence="8">
    <location>
        <begin position="79"/>
        <end position="192"/>
    </location>
</feature>
<dbReference type="InterPro" id="IPR005490">
    <property type="entry name" value="LD_TPept_cat_dom"/>
</dbReference>
<dbReference type="GO" id="GO:0016740">
    <property type="term" value="F:transferase activity"/>
    <property type="evidence" value="ECO:0007669"/>
    <property type="project" value="UniProtKB-KW"/>
</dbReference>
<reference evidence="9" key="1">
    <citation type="submission" date="2019-10" db="EMBL/GenBank/DDBJ databases">
        <authorList>
            <consortium name="Genoscope - CEA"/>
            <person name="William W."/>
        </authorList>
    </citation>
    <scope>NUCLEOTIDE SEQUENCE [LARGE SCALE GENOMIC DNA]</scope>
    <source>
        <strain evidence="9">BBR_PRJEB10992</strain>
    </source>
</reference>
<keyword evidence="4 6" id="KW-0573">Peptidoglycan synthesis</keyword>
<dbReference type="GO" id="GO:0071972">
    <property type="term" value="F:peptidoglycan L,D-transpeptidase activity"/>
    <property type="evidence" value="ECO:0007669"/>
    <property type="project" value="TreeGrafter"/>
</dbReference>
<dbReference type="Pfam" id="PF03734">
    <property type="entry name" value="YkuD"/>
    <property type="match status" value="1"/>
</dbReference>
<dbReference type="PANTHER" id="PTHR30582:SF2">
    <property type="entry name" value="L,D-TRANSPEPTIDASE YCIB-RELATED"/>
    <property type="match status" value="1"/>
</dbReference>
<dbReference type="CDD" id="cd16913">
    <property type="entry name" value="YkuD_like"/>
    <property type="match status" value="1"/>
</dbReference>
<dbReference type="InterPro" id="IPR050979">
    <property type="entry name" value="LD-transpeptidase"/>
</dbReference>
<keyword evidence="7" id="KW-0812">Transmembrane</keyword>
<accession>A0A7Z9E267</accession>
<evidence type="ECO:0000259" key="8">
    <source>
        <dbReference type="PROSITE" id="PS52029"/>
    </source>
</evidence>
<dbReference type="Gene3D" id="2.40.440.10">
    <property type="entry name" value="L,D-transpeptidase catalytic domain-like"/>
    <property type="match status" value="1"/>
</dbReference>
<dbReference type="SUPFAM" id="SSF141523">
    <property type="entry name" value="L,D-transpeptidase catalytic domain-like"/>
    <property type="match status" value="1"/>
</dbReference>
<dbReference type="GO" id="GO:0018104">
    <property type="term" value="P:peptidoglycan-protein cross-linking"/>
    <property type="evidence" value="ECO:0007669"/>
    <property type="project" value="TreeGrafter"/>
</dbReference>
<evidence type="ECO:0000256" key="2">
    <source>
        <dbReference type="ARBA" id="ARBA00022679"/>
    </source>
</evidence>
<evidence type="ECO:0000256" key="6">
    <source>
        <dbReference type="PROSITE-ProRule" id="PRU01373"/>
    </source>
</evidence>
<protein>
    <submittedName>
        <fullName evidence="9">ErfK/YbiS/YcfS/YnhG family protein</fullName>
    </submittedName>
</protein>
<dbReference type="InterPro" id="IPR038063">
    <property type="entry name" value="Transpep_catalytic_dom"/>
</dbReference>
<dbReference type="AlphaFoldDB" id="A0A7Z9E267"/>
<feature type="transmembrane region" description="Helical" evidence="7">
    <location>
        <begin position="33"/>
        <end position="51"/>
    </location>
</feature>
<dbReference type="PANTHER" id="PTHR30582">
    <property type="entry name" value="L,D-TRANSPEPTIDASE"/>
    <property type="match status" value="1"/>
</dbReference>
<proteinExistence type="predicted"/>
<evidence type="ECO:0000313" key="10">
    <source>
        <dbReference type="Proteomes" id="UP000184550"/>
    </source>
</evidence>
<dbReference type="PROSITE" id="PS52029">
    <property type="entry name" value="LD_TPASE"/>
    <property type="match status" value="1"/>
</dbReference>
<keyword evidence="10" id="KW-1185">Reference proteome</keyword>
<keyword evidence="3 6" id="KW-0133">Cell shape</keyword>
<evidence type="ECO:0000256" key="5">
    <source>
        <dbReference type="ARBA" id="ARBA00023316"/>
    </source>
</evidence>
<dbReference type="GO" id="GO:0071555">
    <property type="term" value="P:cell wall organization"/>
    <property type="evidence" value="ECO:0007669"/>
    <property type="project" value="UniProtKB-UniRule"/>
</dbReference>
<evidence type="ECO:0000256" key="1">
    <source>
        <dbReference type="ARBA" id="ARBA00004752"/>
    </source>
</evidence>
<dbReference type="GO" id="GO:0008360">
    <property type="term" value="P:regulation of cell shape"/>
    <property type="evidence" value="ECO:0007669"/>
    <property type="project" value="UniProtKB-UniRule"/>
</dbReference>
<evidence type="ECO:0000256" key="7">
    <source>
        <dbReference type="SAM" id="Phobius"/>
    </source>
</evidence>
<sequence length="193" mass="21874">MNTLNSLIKPIVFSRFNPFNRLNSVRSFSVKRFRYFGILTTGAILTIIVGLTEANLAIANEEHNLIARNMMELQQSSERWILIDLSRQRLIAWEGNQPVYAVIVSTGKSDTPTRTGVFKVYTKYEITRMTGPDYDVPDVPYTMYYDGGMAIHGAYWHNLFGTPVTHGCTNVAVNHAKWLFDWASVGTPVIVHN</sequence>
<feature type="active site" description="Nucleophile" evidence="6">
    <location>
        <position position="168"/>
    </location>
</feature>
<gene>
    <name evidence="9" type="ORF">PL8927_780199</name>
</gene>
<feature type="active site" description="Proton donor/acceptor" evidence="6">
    <location>
        <position position="152"/>
    </location>
</feature>
<name>A0A7Z9E267_9CYAN</name>
<organism evidence="9 10">
    <name type="scientific">Planktothrix serta PCC 8927</name>
    <dbReference type="NCBI Taxonomy" id="671068"/>
    <lineage>
        <taxon>Bacteria</taxon>
        <taxon>Bacillati</taxon>
        <taxon>Cyanobacteriota</taxon>
        <taxon>Cyanophyceae</taxon>
        <taxon>Oscillatoriophycideae</taxon>
        <taxon>Oscillatoriales</taxon>
        <taxon>Microcoleaceae</taxon>
        <taxon>Planktothrix</taxon>
    </lineage>
</organism>